<keyword evidence="2" id="KW-1185">Reference proteome</keyword>
<dbReference type="EMBL" id="CM032191">
    <property type="protein sequence ID" value="KAG7086114.1"/>
    <property type="molecule type" value="Genomic_DNA"/>
</dbReference>
<organism evidence="1 2">
    <name type="scientific">Marasmius oreades</name>
    <name type="common">fairy-ring Marasmius</name>
    <dbReference type="NCBI Taxonomy" id="181124"/>
    <lineage>
        <taxon>Eukaryota</taxon>
        <taxon>Fungi</taxon>
        <taxon>Dikarya</taxon>
        <taxon>Basidiomycota</taxon>
        <taxon>Agaricomycotina</taxon>
        <taxon>Agaricomycetes</taxon>
        <taxon>Agaricomycetidae</taxon>
        <taxon>Agaricales</taxon>
        <taxon>Marasmiineae</taxon>
        <taxon>Marasmiaceae</taxon>
        <taxon>Marasmius</taxon>
    </lineage>
</organism>
<dbReference type="KEGG" id="more:E1B28_003628"/>
<dbReference type="Proteomes" id="UP001049176">
    <property type="component" value="Chromosome 11"/>
</dbReference>
<proteinExistence type="predicted"/>
<evidence type="ECO:0000313" key="2">
    <source>
        <dbReference type="Proteomes" id="UP001049176"/>
    </source>
</evidence>
<gene>
    <name evidence="1" type="ORF">E1B28_003628</name>
</gene>
<dbReference type="GeneID" id="66072704"/>
<dbReference type="AlphaFoldDB" id="A0A9P7RM06"/>
<evidence type="ECO:0000313" key="1">
    <source>
        <dbReference type="EMBL" id="KAG7086114.1"/>
    </source>
</evidence>
<sequence>MVVSRIQSFLTRQLLRYRSKLRTLLSQPIRRVLGRTKTNVKLANKSGFICTLPSKTPKLSRRKRATPNGYSSKSAMITPKRKVNHDRLRNKGRVPKRTSFEPVLTMSVTDFYRATERAISKSPHKDVTKEDKAILEKLRRASFKHEVIAGVKAVEKQMDNHNINVEAASTRRTKEHEIIARQLFDEDDKRARLVVMQEHKEKLRMKKLKDYLGKVVQAARRGEKSDTAPSIDVANMWSHYESKWKKILSGKTTTLISFDEFPWPTLNPNGLEVEDYEEFLFSPLRPGYEKLYWYERVDQERVLWDARHIEGEVVPFVKEELRDQVVGAGQVIRGYLDTIIEKYNAPD</sequence>
<name>A0A9P7RM06_9AGAR</name>
<dbReference type="OrthoDB" id="2892356at2759"/>
<comment type="caution">
    <text evidence="1">The sequence shown here is derived from an EMBL/GenBank/DDBJ whole genome shotgun (WGS) entry which is preliminary data.</text>
</comment>
<accession>A0A9P7RM06</accession>
<dbReference type="RefSeq" id="XP_043002585.1">
    <property type="nucleotide sequence ID" value="XM_043160628.1"/>
</dbReference>
<reference evidence="1" key="1">
    <citation type="journal article" date="2021" name="Genome Biol. Evol.">
        <title>The assembled and annotated genome of the fairy-ring fungus Marasmius oreades.</title>
        <authorList>
            <person name="Hiltunen M."/>
            <person name="Ament-Velasquez S.L."/>
            <person name="Johannesson H."/>
        </authorList>
    </citation>
    <scope>NUCLEOTIDE SEQUENCE</scope>
    <source>
        <strain evidence="1">03SP1</strain>
    </source>
</reference>
<protein>
    <submittedName>
        <fullName evidence="1">Uncharacterized protein</fullName>
    </submittedName>
</protein>